<comment type="caution">
    <text evidence="2">The sequence shown here is derived from an EMBL/GenBank/DDBJ whole genome shotgun (WGS) entry which is preliminary data.</text>
</comment>
<dbReference type="RefSeq" id="WP_126169736.1">
    <property type="nucleotide sequence ID" value="NZ_PELL01000011.1"/>
</dbReference>
<evidence type="ECO:0008006" key="5">
    <source>
        <dbReference type="Google" id="ProtNLM"/>
    </source>
</evidence>
<evidence type="ECO:0000313" key="2">
    <source>
        <dbReference type="EMBL" id="RTH27442.1"/>
    </source>
</evidence>
<dbReference type="EMBL" id="PELY01000077">
    <property type="protein sequence ID" value="RTH27442.1"/>
    <property type="molecule type" value="Genomic_DNA"/>
</dbReference>
<dbReference type="Proteomes" id="UP000288082">
    <property type="component" value="Unassembled WGS sequence"/>
</dbReference>
<accession>A0A430S1R7</accession>
<name>A0A430S1R7_THESC</name>
<organism evidence="2 3">
    <name type="scientific">Thermus scotoductus</name>
    <dbReference type="NCBI Taxonomy" id="37636"/>
    <lineage>
        <taxon>Bacteria</taxon>
        <taxon>Thermotogati</taxon>
        <taxon>Deinococcota</taxon>
        <taxon>Deinococci</taxon>
        <taxon>Thermales</taxon>
        <taxon>Thermaceae</taxon>
        <taxon>Thermus</taxon>
    </lineage>
</organism>
<dbReference type="Proteomes" id="UP000287306">
    <property type="component" value="Unassembled WGS sequence"/>
</dbReference>
<evidence type="ECO:0000313" key="3">
    <source>
        <dbReference type="Proteomes" id="UP000287306"/>
    </source>
</evidence>
<sequence>MEYDELPFAKAKAMAVKVLEDGYGDAVVLKDERGLYALYYFYGFQAPPPDALPHWMEGPKSDLAEVRSPYEMKRFLEEQGEMDYLNDVD</sequence>
<dbReference type="EMBL" id="PELM01000399">
    <property type="protein sequence ID" value="RTH00809.1"/>
    <property type="molecule type" value="Genomic_DNA"/>
</dbReference>
<proteinExistence type="predicted"/>
<gene>
    <name evidence="2" type="ORF">CSW38_03395</name>
    <name evidence="1" type="ORF">CSW50_10205</name>
</gene>
<reference evidence="3 4" key="1">
    <citation type="journal article" date="2019" name="Extremophiles">
        <title>Biogeography of thermophiles and predominance of Thermus scotoductus in domestic water heaters.</title>
        <authorList>
            <person name="Wilpiszeski R.L."/>
            <person name="Zhang Z."/>
            <person name="House C.H."/>
        </authorList>
    </citation>
    <scope>NUCLEOTIDE SEQUENCE [LARGE SCALE GENOMIC DNA]</scope>
    <source>
        <strain evidence="2 3">25_S25</strain>
        <strain evidence="1 4">38_S38</strain>
    </source>
</reference>
<evidence type="ECO:0000313" key="4">
    <source>
        <dbReference type="Proteomes" id="UP000288082"/>
    </source>
</evidence>
<protein>
    <recommendedName>
        <fullName evidence="5">Annexin VII</fullName>
    </recommendedName>
</protein>
<dbReference type="AlphaFoldDB" id="A0A430S1R7"/>
<evidence type="ECO:0000313" key="1">
    <source>
        <dbReference type="EMBL" id="RTH00809.1"/>
    </source>
</evidence>